<protein>
    <submittedName>
        <fullName evidence="1">Uncharacterized protein</fullName>
    </submittedName>
</protein>
<dbReference type="GeneID" id="30010693"/>
<keyword evidence="2" id="KW-1185">Reference proteome</keyword>
<name>A0A178ZHE5_9EURO</name>
<dbReference type="AlphaFoldDB" id="A0A178ZHE5"/>
<proteinExistence type="predicted"/>
<dbReference type="OrthoDB" id="4136123at2759"/>
<dbReference type="RefSeq" id="XP_018692594.1">
    <property type="nucleotide sequence ID" value="XM_018838034.1"/>
</dbReference>
<evidence type="ECO:0000313" key="1">
    <source>
        <dbReference type="EMBL" id="OAP59227.1"/>
    </source>
</evidence>
<reference evidence="1 2" key="1">
    <citation type="submission" date="2016-04" db="EMBL/GenBank/DDBJ databases">
        <title>Draft genome of Fonsecaea erecta CBS 125763.</title>
        <authorList>
            <person name="Weiss V.A."/>
            <person name="Vicente V.A."/>
            <person name="Raittz R.T."/>
            <person name="Moreno L.F."/>
            <person name="De Souza E.M."/>
            <person name="Pedrosa F.O."/>
            <person name="Steffens M.B."/>
            <person name="Faoro H."/>
            <person name="Tadra-Sfeir M.Z."/>
            <person name="Najafzadeh M.J."/>
            <person name="Felipe M.S."/>
            <person name="Teixeira M."/>
            <person name="Sun J."/>
            <person name="Xi L."/>
            <person name="Gomes R."/>
            <person name="De Azevedo C.M."/>
            <person name="Salgado C.G."/>
            <person name="Da Silva M.B."/>
            <person name="Nascimento M.F."/>
            <person name="Queiroz-Telles F."/>
            <person name="Attili D.S."/>
            <person name="Gorbushina A."/>
        </authorList>
    </citation>
    <scope>NUCLEOTIDE SEQUENCE [LARGE SCALE GENOMIC DNA]</scope>
    <source>
        <strain evidence="1 2">CBS 125763</strain>
    </source>
</reference>
<organism evidence="1 2">
    <name type="scientific">Fonsecaea erecta</name>
    <dbReference type="NCBI Taxonomy" id="1367422"/>
    <lineage>
        <taxon>Eukaryota</taxon>
        <taxon>Fungi</taxon>
        <taxon>Dikarya</taxon>
        <taxon>Ascomycota</taxon>
        <taxon>Pezizomycotina</taxon>
        <taxon>Eurotiomycetes</taxon>
        <taxon>Chaetothyriomycetidae</taxon>
        <taxon>Chaetothyriales</taxon>
        <taxon>Herpotrichiellaceae</taxon>
        <taxon>Fonsecaea</taxon>
    </lineage>
</organism>
<evidence type="ECO:0000313" key="2">
    <source>
        <dbReference type="Proteomes" id="UP000078343"/>
    </source>
</evidence>
<comment type="caution">
    <text evidence="1">The sequence shown here is derived from an EMBL/GenBank/DDBJ whole genome shotgun (WGS) entry which is preliminary data.</text>
</comment>
<dbReference type="Proteomes" id="UP000078343">
    <property type="component" value="Unassembled WGS sequence"/>
</dbReference>
<gene>
    <name evidence="1" type="ORF">AYL99_06525</name>
</gene>
<dbReference type="EMBL" id="LVYI01000005">
    <property type="protein sequence ID" value="OAP59227.1"/>
    <property type="molecule type" value="Genomic_DNA"/>
</dbReference>
<accession>A0A178ZHE5</accession>
<sequence length="256" mass="30418">MPRRCHDCTYSETYKDLRSEKRGRNRLSKQSAKYYGYRGVQPSWIDQEYLSFTNTPRQHFYPNFSIFVSSAPLVTEPTHAKVAMWTKRDMWLDRGVDIWPLDIRHHRGRRIREKYSFKWNELEFGRRMKQKSRCLEFAAQDGELLATDDDADTMYWDFEENWDFDLDEGRNDHDERPPRYVGLDGECYPEDSPDLVEPDDPIGPWERELIELYCDTGDGDDFSVISEREVFDSLPLSSIEDDYEVVSWWDADCVAT</sequence>